<dbReference type="GO" id="GO:0043139">
    <property type="term" value="F:5'-3' DNA helicase activity"/>
    <property type="evidence" value="ECO:0007669"/>
    <property type="project" value="UniProtKB-EC"/>
</dbReference>
<dbReference type="EC" id="5.6.2.3" evidence="16"/>
<dbReference type="GO" id="GO:0005524">
    <property type="term" value="F:ATP binding"/>
    <property type="evidence" value="ECO:0007669"/>
    <property type="project" value="UniProtKB-KW"/>
</dbReference>
<evidence type="ECO:0000256" key="1">
    <source>
        <dbReference type="ARBA" id="ARBA00001966"/>
    </source>
</evidence>
<keyword evidence="9" id="KW-0347">Helicase</keyword>
<accession>A0AAV4XIT7</accession>
<dbReference type="SUPFAM" id="SSF50978">
    <property type="entry name" value="WD40 repeat-like"/>
    <property type="match status" value="1"/>
</dbReference>
<evidence type="ECO:0000256" key="8">
    <source>
        <dbReference type="ARBA" id="ARBA00022801"/>
    </source>
</evidence>
<dbReference type="InterPro" id="IPR006555">
    <property type="entry name" value="ATP-dep_Helicase_C"/>
</dbReference>
<dbReference type="NCBIfam" id="TIGR00604">
    <property type="entry name" value="rad3"/>
    <property type="match status" value="1"/>
</dbReference>
<dbReference type="AlphaFoldDB" id="A0AAV4XIT7"/>
<dbReference type="PROSITE" id="PS51193">
    <property type="entry name" value="HELICASE_ATP_BIND_2"/>
    <property type="match status" value="1"/>
</dbReference>
<dbReference type="PANTHER" id="PTHR11472">
    <property type="entry name" value="DNA REPAIR DEAD HELICASE RAD3/XP-D SUBFAMILY MEMBER"/>
    <property type="match status" value="1"/>
</dbReference>
<evidence type="ECO:0000256" key="17">
    <source>
        <dbReference type="ARBA" id="ARBA00048954"/>
    </source>
</evidence>
<dbReference type="GO" id="GO:0005634">
    <property type="term" value="C:nucleus"/>
    <property type="evidence" value="ECO:0007669"/>
    <property type="project" value="UniProtKB-SubCell"/>
</dbReference>
<evidence type="ECO:0000256" key="10">
    <source>
        <dbReference type="ARBA" id="ARBA00022840"/>
    </source>
</evidence>
<dbReference type="Pfam" id="PF13307">
    <property type="entry name" value="Helicase_C_2"/>
    <property type="match status" value="1"/>
</dbReference>
<evidence type="ECO:0000256" key="16">
    <source>
        <dbReference type="ARBA" id="ARBA00044969"/>
    </source>
</evidence>
<dbReference type="GO" id="GO:1990918">
    <property type="term" value="P:double-strand break repair involved in meiotic recombination"/>
    <property type="evidence" value="ECO:0007669"/>
    <property type="project" value="TreeGrafter"/>
</dbReference>
<keyword evidence="8" id="KW-0378">Hydrolase</keyword>
<keyword evidence="12" id="KW-0411">Iron-sulfur</keyword>
<keyword evidence="15" id="KW-0539">Nucleus</keyword>
<dbReference type="Pfam" id="PF00400">
    <property type="entry name" value="WD40"/>
    <property type="match status" value="1"/>
</dbReference>
<evidence type="ECO:0000256" key="9">
    <source>
        <dbReference type="ARBA" id="ARBA00022806"/>
    </source>
</evidence>
<evidence type="ECO:0000256" key="4">
    <source>
        <dbReference type="ARBA" id="ARBA00022485"/>
    </source>
</evidence>
<dbReference type="GO" id="GO:0003677">
    <property type="term" value="F:DNA binding"/>
    <property type="evidence" value="ECO:0007669"/>
    <property type="project" value="InterPro"/>
</dbReference>
<comment type="cofactor">
    <cofactor evidence="1">
        <name>[4Fe-4S] cluster</name>
        <dbReference type="ChEBI" id="CHEBI:49883"/>
    </cofactor>
</comment>
<evidence type="ECO:0000256" key="7">
    <source>
        <dbReference type="ARBA" id="ARBA00022763"/>
    </source>
</evidence>
<evidence type="ECO:0000256" key="18">
    <source>
        <dbReference type="ARBA" id="ARBA00082714"/>
    </source>
</evidence>
<dbReference type="GO" id="GO:0006289">
    <property type="term" value="P:nucleotide-excision repair"/>
    <property type="evidence" value="ECO:0007669"/>
    <property type="project" value="TreeGrafter"/>
</dbReference>
<evidence type="ECO:0000256" key="6">
    <source>
        <dbReference type="ARBA" id="ARBA00022741"/>
    </source>
</evidence>
<keyword evidence="13" id="KW-0234">DNA repair</keyword>
<dbReference type="PANTHER" id="PTHR11472:SF47">
    <property type="entry name" value="FANCONI ANEMIA GROUP J PROTEIN"/>
    <property type="match status" value="1"/>
</dbReference>
<evidence type="ECO:0000256" key="13">
    <source>
        <dbReference type="ARBA" id="ARBA00023204"/>
    </source>
</evidence>
<dbReference type="EMBL" id="BPLR01000354">
    <property type="protein sequence ID" value="GIY94130.1"/>
    <property type="molecule type" value="Genomic_DNA"/>
</dbReference>
<keyword evidence="14" id="KW-0413">Isomerase</keyword>
<dbReference type="InterPro" id="IPR014013">
    <property type="entry name" value="Helic_SF1/SF2_ATP-bd_DinG/Rad3"/>
</dbReference>
<dbReference type="GO" id="GO:0046872">
    <property type="term" value="F:metal ion binding"/>
    <property type="evidence" value="ECO:0007669"/>
    <property type="project" value="UniProtKB-KW"/>
</dbReference>
<sequence length="859" mass="97128">MAVSYVETMRNYFQNNSRIKEYPAHSSKVHSINWSSDGRRLASGSYDRTVSLFSLERDRLLGKKARKEIDRQEFELENELNAHGAAVPDETKNVNLAKANINNTENKSMGINYTDNHDLDEASTINIVGSSQKKFAVEDDLDDFQPVKKYRSSMDNNFNITIQTNSSADACLEQSMNISACETDPPKPERINSLSDCSSVCCDSPNEKEKHSKDVKESTIPNKLPRIYFGTRTHKQIEQIIRELKKTPYKNSKMVILSSRERTCIHPEASKADNKNDACDELIKADGGPACKFFRNAKSISHCHPAKFGNAFDLEDFVGTCKRVRACPYFASRELLLASDIIFCPYNYLIDPLIRSAMSISLKGNIVVTDEAHNIEDSARDAASGKISLSQLEETVLNLEKARRYSKTIPECYELVEKTVSNLVSWLKGNIHNLTDYTTFDSSAKVFAGDIMLAILNYVELGPEHFPVFKKTFEKILAEETESEKEQIVDMDKPKLLGSTLQCLKTLTQILSYILKDNLIFVPDYRCVIIKSKVSSQSKKKYLPTSSFQITLNFWCLNPSVAFSDLKNEIHSIIVASGTLSPLASFQTELGMPFQISLEANHVISKSQLWVGTVGKGPNNNILNATYHNTSTFAFQDDVGELIYQVCCVIPHGVLCFMPSYSMLDRLMNRWQQTGLWDKLFSKKIIVCEPRQQNNFAQVMSEFYDAIKQNEHPGSVNGALFLAVCRGKVSEGLDFADNNARAVITVGIPFPNIKDAQVDLKRKYNDIYYSKRQIMSGSEWYEIQAFRALNQALGRCIRHRDDFGALLIVDERFQKNNRYPDALSKWIRKEIMHFPSFSMALNSLCSFAEKTGLNASMCE</sequence>
<feature type="repeat" description="WD" evidence="19">
    <location>
        <begin position="22"/>
        <end position="63"/>
    </location>
</feature>
<evidence type="ECO:0000313" key="21">
    <source>
        <dbReference type="EMBL" id="GIY94130.1"/>
    </source>
</evidence>
<evidence type="ECO:0000259" key="20">
    <source>
        <dbReference type="PROSITE" id="PS51193"/>
    </source>
</evidence>
<dbReference type="GO" id="GO:0016818">
    <property type="term" value="F:hydrolase activity, acting on acid anhydrides, in phosphorus-containing anhydrides"/>
    <property type="evidence" value="ECO:0007669"/>
    <property type="project" value="InterPro"/>
</dbReference>
<gene>
    <name evidence="21" type="primary">BRIP1</name>
    <name evidence="21" type="ORF">CEXT_781191</name>
</gene>
<dbReference type="Proteomes" id="UP001054945">
    <property type="component" value="Unassembled WGS sequence"/>
</dbReference>
<evidence type="ECO:0000256" key="19">
    <source>
        <dbReference type="PROSITE-ProRule" id="PRU00221"/>
    </source>
</evidence>
<keyword evidence="5" id="KW-0479">Metal-binding</keyword>
<name>A0AAV4XIT7_CAEEX</name>
<dbReference type="InterPro" id="IPR036322">
    <property type="entry name" value="WD40_repeat_dom_sf"/>
</dbReference>
<dbReference type="Gene3D" id="2.130.10.10">
    <property type="entry name" value="YVTN repeat-like/Quinoprotein amine dehydrogenase"/>
    <property type="match status" value="1"/>
</dbReference>
<comment type="similarity">
    <text evidence="3">Belongs to the DEAD box helicase family. DEAH subfamily.</text>
</comment>
<keyword evidence="4" id="KW-0004">4Fe-4S</keyword>
<dbReference type="PROSITE" id="PS50294">
    <property type="entry name" value="WD_REPEATS_REGION"/>
    <property type="match status" value="1"/>
</dbReference>
<keyword evidence="10" id="KW-0067">ATP-binding</keyword>
<evidence type="ECO:0000256" key="14">
    <source>
        <dbReference type="ARBA" id="ARBA00023235"/>
    </source>
</evidence>
<keyword evidence="7" id="KW-0227">DNA damage</keyword>
<dbReference type="InterPro" id="IPR015943">
    <property type="entry name" value="WD40/YVTN_repeat-like_dom_sf"/>
</dbReference>
<comment type="caution">
    <text evidence="21">The sequence shown here is derived from an EMBL/GenBank/DDBJ whole genome shotgun (WGS) entry which is preliminary data.</text>
</comment>
<dbReference type="InterPro" id="IPR010614">
    <property type="entry name" value="RAD3-like_helicase_DEAD"/>
</dbReference>
<dbReference type="Gene3D" id="3.40.50.300">
    <property type="entry name" value="P-loop containing nucleotide triphosphate hydrolases"/>
    <property type="match status" value="2"/>
</dbReference>
<keyword evidence="19" id="KW-0853">WD repeat</keyword>
<comment type="subcellular location">
    <subcellularLocation>
        <location evidence="2">Nucleus</location>
    </subcellularLocation>
</comment>
<dbReference type="InterPro" id="IPR013020">
    <property type="entry name" value="Rad3/Chl1-like"/>
</dbReference>
<reference evidence="21 22" key="1">
    <citation type="submission" date="2021-06" db="EMBL/GenBank/DDBJ databases">
        <title>Caerostris extrusa draft genome.</title>
        <authorList>
            <person name="Kono N."/>
            <person name="Arakawa K."/>
        </authorList>
    </citation>
    <scope>NUCLEOTIDE SEQUENCE [LARGE SCALE GENOMIC DNA]</scope>
</reference>
<comment type="catalytic activity">
    <reaction evidence="17">
        <text>ATP + H2O = ADP + phosphate + H(+)</text>
        <dbReference type="Rhea" id="RHEA:13065"/>
        <dbReference type="ChEBI" id="CHEBI:15377"/>
        <dbReference type="ChEBI" id="CHEBI:15378"/>
        <dbReference type="ChEBI" id="CHEBI:30616"/>
        <dbReference type="ChEBI" id="CHEBI:43474"/>
        <dbReference type="ChEBI" id="CHEBI:456216"/>
        <dbReference type="EC" id="5.6.2.3"/>
    </reaction>
</comment>
<keyword evidence="11" id="KW-0408">Iron</keyword>
<dbReference type="PROSITE" id="PS50082">
    <property type="entry name" value="WD_REPEATS_2"/>
    <property type="match status" value="1"/>
</dbReference>
<dbReference type="SUPFAM" id="SSF52540">
    <property type="entry name" value="P-loop containing nucleoside triphosphate hydrolases"/>
    <property type="match status" value="1"/>
</dbReference>
<dbReference type="FunFam" id="3.40.50.300:FF:000731">
    <property type="entry name" value="Fanconi anemia group J protein homolog"/>
    <property type="match status" value="1"/>
</dbReference>
<dbReference type="GO" id="GO:0051539">
    <property type="term" value="F:4 iron, 4 sulfur cluster binding"/>
    <property type="evidence" value="ECO:0007669"/>
    <property type="project" value="UniProtKB-KW"/>
</dbReference>
<keyword evidence="22" id="KW-1185">Reference proteome</keyword>
<dbReference type="InterPro" id="IPR045028">
    <property type="entry name" value="DinG/Rad3-like"/>
</dbReference>
<feature type="domain" description="Helicase ATP-binding" evidence="20">
    <location>
        <begin position="139"/>
        <end position="420"/>
    </location>
</feature>
<evidence type="ECO:0000256" key="11">
    <source>
        <dbReference type="ARBA" id="ARBA00023004"/>
    </source>
</evidence>
<evidence type="ECO:0000256" key="3">
    <source>
        <dbReference type="ARBA" id="ARBA00008792"/>
    </source>
</evidence>
<dbReference type="SMART" id="SM00488">
    <property type="entry name" value="DEXDc2"/>
    <property type="match status" value="1"/>
</dbReference>
<evidence type="ECO:0000256" key="5">
    <source>
        <dbReference type="ARBA" id="ARBA00022723"/>
    </source>
</evidence>
<protein>
    <recommendedName>
        <fullName evidence="16">DNA 5'-3' helicase</fullName>
        <ecNumber evidence="16">5.6.2.3</ecNumber>
    </recommendedName>
    <alternativeName>
        <fullName evidence="18">DNA 5'-3' helicase FANCJ</fullName>
    </alternativeName>
</protein>
<dbReference type="CDD" id="cd18788">
    <property type="entry name" value="SF2_C_XPD"/>
    <property type="match status" value="1"/>
</dbReference>
<evidence type="ECO:0000313" key="22">
    <source>
        <dbReference type="Proteomes" id="UP001054945"/>
    </source>
</evidence>
<dbReference type="InterPro" id="IPR006554">
    <property type="entry name" value="Helicase-like_DEXD_c2"/>
</dbReference>
<dbReference type="InterPro" id="IPR027417">
    <property type="entry name" value="P-loop_NTPase"/>
</dbReference>
<dbReference type="Pfam" id="PF06733">
    <property type="entry name" value="DEAD_2"/>
    <property type="match status" value="1"/>
</dbReference>
<evidence type="ECO:0000256" key="2">
    <source>
        <dbReference type="ARBA" id="ARBA00004123"/>
    </source>
</evidence>
<dbReference type="InterPro" id="IPR001680">
    <property type="entry name" value="WD40_rpt"/>
</dbReference>
<organism evidence="21 22">
    <name type="scientific">Caerostris extrusa</name>
    <name type="common">Bark spider</name>
    <name type="synonym">Caerostris bankana</name>
    <dbReference type="NCBI Taxonomy" id="172846"/>
    <lineage>
        <taxon>Eukaryota</taxon>
        <taxon>Metazoa</taxon>
        <taxon>Ecdysozoa</taxon>
        <taxon>Arthropoda</taxon>
        <taxon>Chelicerata</taxon>
        <taxon>Arachnida</taxon>
        <taxon>Araneae</taxon>
        <taxon>Araneomorphae</taxon>
        <taxon>Entelegynae</taxon>
        <taxon>Araneoidea</taxon>
        <taxon>Araneidae</taxon>
        <taxon>Caerostris</taxon>
    </lineage>
</organism>
<dbReference type="SMART" id="SM00320">
    <property type="entry name" value="WD40"/>
    <property type="match status" value="1"/>
</dbReference>
<proteinExistence type="inferred from homology"/>
<evidence type="ECO:0000256" key="15">
    <source>
        <dbReference type="ARBA" id="ARBA00023242"/>
    </source>
</evidence>
<evidence type="ECO:0000256" key="12">
    <source>
        <dbReference type="ARBA" id="ARBA00023014"/>
    </source>
</evidence>
<dbReference type="SMART" id="SM00491">
    <property type="entry name" value="HELICc2"/>
    <property type="match status" value="1"/>
</dbReference>
<keyword evidence="6" id="KW-0547">Nucleotide-binding</keyword>